<dbReference type="InterPro" id="IPR002464">
    <property type="entry name" value="DNA/RNA_helicase_DEAH_CS"/>
</dbReference>
<proteinExistence type="inferred from homology"/>
<evidence type="ECO:0000256" key="3">
    <source>
        <dbReference type="ARBA" id="ARBA00022801"/>
    </source>
</evidence>
<dbReference type="PROSITE" id="PS51192">
    <property type="entry name" value="HELICASE_ATP_BIND_1"/>
    <property type="match status" value="1"/>
</dbReference>
<dbReference type="GO" id="GO:0004386">
    <property type="term" value="F:helicase activity"/>
    <property type="evidence" value="ECO:0007669"/>
    <property type="project" value="UniProtKB-KW"/>
</dbReference>
<dbReference type="SUPFAM" id="SSF52540">
    <property type="entry name" value="P-loop containing nucleoside triphosphate hydrolases"/>
    <property type="match status" value="1"/>
</dbReference>
<dbReference type="InterPro" id="IPR027417">
    <property type="entry name" value="P-loop_NTPase"/>
</dbReference>
<dbReference type="Proteomes" id="UP000249936">
    <property type="component" value="Unassembled WGS sequence"/>
</dbReference>
<keyword evidence="3" id="KW-0378">Hydrolase</keyword>
<evidence type="ECO:0000256" key="5">
    <source>
        <dbReference type="ARBA" id="ARBA00022840"/>
    </source>
</evidence>
<keyword evidence="2" id="KW-0547">Nucleotide-binding</keyword>
<reference evidence="8 9" key="1">
    <citation type="submission" date="2018-06" db="EMBL/GenBank/DDBJ databases">
        <authorList>
            <consortium name="Pathogen Informatics"/>
            <person name="Doyle S."/>
        </authorList>
    </citation>
    <scope>NUCLEOTIDE SEQUENCE [LARGE SCALE GENOMIC DNA]</scope>
    <source>
        <strain evidence="8 9">NCTC11872</strain>
    </source>
</reference>
<dbReference type="GO" id="GO:0016787">
    <property type="term" value="F:hydrolase activity"/>
    <property type="evidence" value="ECO:0007669"/>
    <property type="project" value="UniProtKB-KW"/>
</dbReference>
<keyword evidence="4 8" id="KW-0347">Helicase</keyword>
<dbReference type="AlphaFoldDB" id="A0A2X1PQA0"/>
<dbReference type="SMART" id="SM00487">
    <property type="entry name" value="DEXDc"/>
    <property type="match status" value="1"/>
</dbReference>
<dbReference type="Gene3D" id="3.40.50.300">
    <property type="entry name" value="P-loop containing nucleotide triphosphate hydrolases"/>
    <property type="match status" value="1"/>
</dbReference>
<dbReference type="InterPro" id="IPR011545">
    <property type="entry name" value="DEAD/DEAH_box_helicase_dom"/>
</dbReference>
<accession>A0A2X1PQA0</accession>
<sequence>MKNSSVKHTLTPLQQSLFSQLNDIMRVDQRRLSARIHGIGKIKSQEAQQAVAAEIQQQIEQARLRVEQRKSAVQNPIVFPESLPVSQRKVEIQKLLSEHQVIVVAGETGSGKTTQLPKMCLELGFGNLGMIGHTQPRRIAARSVAARIAEELETELGGLVGYKVRFNDQISDDTQIKLMTDGILLAEIQNDRFLNQYSCLIIDEAHERSLNNDFILGYLKTVVATSS</sequence>
<dbReference type="Pfam" id="PF00270">
    <property type="entry name" value="DEAD"/>
    <property type="match status" value="1"/>
</dbReference>
<feature type="coiled-coil region" evidence="6">
    <location>
        <begin position="45"/>
        <end position="72"/>
    </location>
</feature>
<evidence type="ECO:0000256" key="4">
    <source>
        <dbReference type="ARBA" id="ARBA00022806"/>
    </source>
</evidence>
<evidence type="ECO:0000313" key="9">
    <source>
        <dbReference type="Proteomes" id="UP000249936"/>
    </source>
</evidence>
<organism evidence="8 9">
    <name type="scientific">Haemophilus influenzae</name>
    <dbReference type="NCBI Taxonomy" id="727"/>
    <lineage>
        <taxon>Bacteria</taxon>
        <taxon>Pseudomonadati</taxon>
        <taxon>Pseudomonadota</taxon>
        <taxon>Gammaproteobacteria</taxon>
        <taxon>Pasteurellales</taxon>
        <taxon>Pasteurellaceae</taxon>
        <taxon>Haemophilus</taxon>
    </lineage>
</organism>
<dbReference type="PROSITE" id="PS00690">
    <property type="entry name" value="DEAH_ATP_HELICASE"/>
    <property type="match status" value="1"/>
</dbReference>
<evidence type="ECO:0000256" key="6">
    <source>
        <dbReference type="SAM" id="Coils"/>
    </source>
</evidence>
<protein>
    <submittedName>
        <fullName evidence="8">ATP-dependent RNA helicase HrpA</fullName>
    </submittedName>
</protein>
<keyword evidence="5" id="KW-0067">ATP-binding</keyword>
<gene>
    <name evidence="8" type="ORF">NCTC11872_02132</name>
</gene>
<name>A0A2X1PQA0_HAEIF</name>
<dbReference type="InterPro" id="IPR014001">
    <property type="entry name" value="Helicase_ATP-bd"/>
</dbReference>
<evidence type="ECO:0000256" key="1">
    <source>
        <dbReference type="ARBA" id="ARBA00008792"/>
    </source>
</evidence>
<feature type="domain" description="Helicase ATP-binding" evidence="7">
    <location>
        <begin position="93"/>
        <end position="227"/>
    </location>
</feature>
<evidence type="ECO:0000313" key="8">
    <source>
        <dbReference type="EMBL" id="SPX42500.1"/>
    </source>
</evidence>
<dbReference type="PANTHER" id="PTHR18934:SF99">
    <property type="entry name" value="ATP-DEPENDENT RNA HELICASE DHX37-RELATED"/>
    <property type="match status" value="1"/>
</dbReference>
<evidence type="ECO:0000256" key="2">
    <source>
        <dbReference type="ARBA" id="ARBA00022741"/>
    </source>
</evidence>
<dbReference type="GO" id="GO:0003723">
    <property type="term" value="F:RNA binding"/>
    <property type="evidence" value="ECO:0007669"/>
    <property type="project" value="TreeGrafter"/>
</dbReference>
<dbReference type="PANTHER" id="PTHR18934">
    <property type="entry name" value="ATP-DEPENDENT RNA HELICASE"/>
    <property type="match status" value="1"/>
</dbReference>
<evidence type="ECO:0000259" key="7">
    <source>
        <dbReference type="PROSITE" id="PS51192"/>
    </source>
</evidence>
<dbReference type="EMBL" id="UASK01000006">
    <property type="protein sequence ID" value="SPX42500.1"/>
    <property type="molecule type" value="Genomic_DNA"/>
</dbReference>
<dbReference type="GO" id="GO:0005524">
    <property type="term" value="F:ATP binding"/>
    <property type="evidence" value="ECO:0007669"/>
    <property type="project" value="UniProtKB-KW"/>
</dbReference>
<comment type="similarity">
    <text evidence="1">Belongs to the DEAD box helicase family. DEAH subfamily.</text>
</comment>
<keyword evidence="6" id="KW-0175">Coiled coil</keyword>